<evidence type="ECO:0000313" key="2">
    <source>
        <dbReference type="EMBL" id="ADV34234.1"/>
    </source>
</evidence>
<proteinExistence type="predicted"/>
<gene>
    <name evidence="1" type="ordered locus">MfeM64YM_0097</name>
    <name evidence="2" type="ordered locus">MfeM64YM_0228</name>
    <name evidence="3" type="ordered locus">MfeM64YM_0484</name>
</gene>
<dbReference type="EMBL" id="CP002458">
    <property type="protein sequence ID" value="ADV34106.1"/>
    <property type="molecule type" value="Genomic_DNA"/>
</dbReference>
<evidence type="ECO:0000313" key="1">
    <source>
        <dbReference type="EMBL" id="ADV34106.1"/>
    </source>
</evidence>
<dbReference type="KEGG" id="mfm:MfeM64YM_0484"/>
<sequence>MKKFKLSQITRIYLKICKKSNKSWSEIKNFKNIYDFVFAKSSEKYFFINLKHINDSKFKQDLWNFSNSYRVYACYQIYEEIKSIRRPLEQV</sequence>
<dbReference type="AlphaFoldDB" id="A0AB32XBS8"/>
<dbReference type="EMBL" id="CP002458">
    <property type="protein sequence ID" value="ADV34234.1"/>
    <property type="molecule type" value="Genomic_DNA"/>
</dbReference>
<accession>A0AB32XBS8</accession>
<protein>
    <submittedName>
        <fullName evidence="3">Uncharacterized protein</fullName>
    </submittedName>
</protein>
<reference evidence="3" key="1">
    <citation type="submission" date="2010-12" db="EMBL/GenBank/DDBJ databases">
        <authorList>
            <person name="Shu H.-W."/>
            <person name="Liu T.-T."/>
            <person name="Hu W.S."/>
            <person name="Chang H.-Y."/>
            <person name="Hsiao K.-J."/>
            <person name="Tsai S.-F."/>
            <person name="Ng W.V."/>
        </authorList>
    </citation>
    <scope>NUCLEOTIDE SEQUENCE</scope>
    <source>
        <strain evidence="3">M64</strain>
    </source>
</reference>
<dbReference type="KEGG" id="mfm:MfeM64YM_0228"/>
<evidence type="ECO:0000313" key="4">
    <source>
        <dbReference type="Proteomes" id="UP000007473"/>
    </source>
</evidence>
<name>A0AB32XBS8_MYCFM</name>
<dbReference type="KEGG" id="mfm:MfeM64YM_0097"/>
<reference evidence="3 4" key="2">
    <citation type="journal article" date="2011" name="J. Bacteriol.">
        <title>Genome sequence of the repetitive-sequence-rich Mycoplasma fermentans strain M64.</title>
        <authorList>
            <person name="Shu H.W."/>
            <person name="Liu T.T."/>
            <person name="Chang H.Y."/>
            <person name="Liu Y.M."/>
            <person name="Wu K.M."/>
            <person name="Shu H.Y."/>
            <person name="Tsai S.F."/>
            <person name="Hsiao K.J."/>
            <person name="Hu W.S."/>
            <person name="Ng W.V."/>
        </authorList>
    </citation>
    <scope>NUCLEOTIDE SEQUENCE [LARGE SCALE GENOMIC DNA]</scope>
    <source>
        <strain evidence="3 4">M64</strain>
    </source>
</reference>
<evidence type="ECO:0000313" key="3">
    <source>
        <dbReference type="EMBL" id="ADV34482.1"/>
    </source>
</evidence>
<dbReference type="EMBL" id="CP002458">
    <property type="protein sequence ID" value="ADV34482.1"/>
    <property type="molecule type" value="Genomic_DNA"/>
</dbReference>
<organism evidence="3 4">
    <name type="scientific">Mycoplasmopsis fermentans (strain M64)</name>
    <name type="common">Mycoplasma fermentans</name>
    <dbReference type="NCBI Taxonomy" id="943945"/>
    <lineage>
        <taxon>Bacteria</taxon>
        <taxon>Bacillati</taxon>
        <taxon>Mycoplasmatota</taxon>
        <taxon>Mycoplasmoidales</taxon>
        <taxon>Metamycoplasmataceae</taxon>
        <taxon>Mycoplasmopsis</taxon>
    </lineage>
</organism>
<dbReference type="Proteomes" id="UP000007473">
    <property type="component" value="Chromosome"/>
</dbReference>